<reference evidence="1" key="1">
    <citation type="submission" date="2020-09" db="EMBL/GenBank/DDBJ databases">
        <title>Genome-Enabled Discovery of Anthraquinone Biosynthesis in Senna tora.</title>
        <authorList>
            <person name="Kang S.-H."/>
            <person name="Pandey R.P."/>
            <person name="Lee C.-M."/>
            <person name="Sim J.-S."/>
            <person name="Jeong J.-T."/>
            <person name="Choi B.-S."/>
            <person name="Jung M."/>
            <person name="Ginzburg D."/>
            <person name="Zhao K."/>
            <person name="Won S.Y."/>
            <person name="Oh T.-J."/>
            <person name="Yu Y."/>
            <person name="Kim N.-H."/>
            <person name="Lee O.R."/>
            <person name="Lee T.-H."/>
            <person name="Bashyal P."/>
            <person name="Kim T.-S."/>
            <person name="Lee W.-H."/>
            <person name="Kawkins C."/>
            <person name="Kim C.-K."/>
            <person name="Kim J.S."/>
            <person name="Ahn B.O."/>
            <person name="Rhee S.Y."/>
            <person name="Sohng J.K."/>
        </authorList>
    </citation>
    <scope>NUCLEOTIDE SEQUENCE</scope>
    <source>
        <tissue evidence="1">Leaf</tissue>
    </source>
</reference>
<dbReference type="AlphaFoldDB" id="A0A834SH28"/>
<sequence>MVPLLELYSLILHSRFSDHRWLVQDSYYYSPLVAIINDFTSATRLLGLLCKLRLSKSETPFLSHLLFFENLLEVLSIVFVQRTFSFLLPFRISDIVCAKMTGPDFNVGNLTNGCRYRQHGVDREAANQGKESREEASQAQEVTRTMLELTGANLEAVGDEVIFCRGHSGGGEEDSSKMARKHDNDLTKQCQYPRPVVKNFPNILGEAYSLLDMDGQQNCHKMIRPRKFGRRGAKSTARYSLTNILTKNTQKKILDIKLS</sequence>
<dbReference type="EMBL" id="JAAIUW010000013">
    <property type="protein sequence ID" value="KAF7802320.1"/>
    <property type="molecule type" value="Genomic_DNA"/>
</dbReference>
<organism evidence="1 2">
    <name type="scientific">Senna tora</name>
    <dbReference type="NCBI Taxonomy" id="362788"/>
    <lineage>
        <taxon>Eukaryota</taxon>
        <taxon>Viridiplantae</taxon>
        <taxon>Streptophyta</taxon>
        <taxon>Embryophyta</taxon>
        <taxon>Tracheophyta</taxon>
        <taxon>Spermatophyta</taxon>
        <taxon>Magnoliopsida</taxon>
        <taxon>eudicotyledons</taxon>
        <taxon>Gunneridae</taxon>
        <taxon>Pentapetalae</taxon>
        <taxon>rosids</taxon>
        <taxon>fabids</taxon>
        <taxon>Fabales</taxon>
        <taxon>Fabaceae</taxon>
        <taxon>Caesalpinioideae</taxon>
        <taxon>Cassia clade</taxon>
        <taxon>Senna</taxon>
    </lineage>
</organism>
<accession>A0A834SH28</accession>
<dbReference type="Proteomes" id="UP000634136">
    <property type="component" value="Unassembled WGS sequence"/>
</dbReference>
<gene>
    <name evidence="1" type="ORF">G2W53_041431</name>
</gene>
<protein>
    <submittedName>
        <fullName evidence="1">Uncharacterized protein</fullName>
    </submittedName>
</protein>
<name>A0A834SH28_9FABA</name>
<comment type="caution">
    <text evidence="1">The sequence shown here is derived from an EMBL/GenBank/DDBJ whole genome shotgun (WGS) entry which is preliminary data.</text>
</comment>
<evidence type="ECO:0000313" key="1">
    <source>
        <dbReference type="EMBL" id="KAF7802320.1"/>
    </source>
</evidence>
<evidence type="ECO:0000313" key="2">
    <source>
        <dbReference type="Proteomes" id="UP000634136"/>
    </source>
</evidence>
<keyword evidence="2" id="KW-1185">Reference proteome</keyword>
<proteinExistence type="predicted"/>